<evidence type="ECO:0000313" key="4">
    <source>
        <dbReference type="EMBL" id="GHG34655.1"/>
    </source>
</evidence>
<sequence>MTRTIPREYLPGGAVPGPAAPVSSQDGPWSLPWSPTACRLARDVVRDALTRWGLAELVPVAELLVSELVCNALRHGTGPLRLTLRRTPDVRCAVSDGSSRPPRPTDAGPEDEGGRGLALVDTLAARWGHERDLPSGKTVWFDLPGAADEQGGEAA</sequence>
<gene>
    <name evidence="4" type="ORF">GCM10018980_04430</name>
</gene>
<evidence type="ECO:0000256" key="1">
    <source>
        <dbReference type="ARBA" id="ARBA00022527"/>
    </source>
</evidence>
<dbReference type="Pfam" id="PF13581">
    <property type="entry name" value="HATPase_c_2"/>
    <property type="match status" value="1"/>
</dbReference>
<dbReference type="AlphaFoldDB" id="A0A919BYX8"/>
<feature type="domain" description="Histidine kinase/HSP90-like ATPase" evidence="3">
    <location>
        <begin position="34"/>
        <end position="140"/>
    </location>
</feature>
<name>A0A919BYX8_9ACTN</name>
<dbReference type="PANTHER" id="PTHR35526">
    <property type="entry name" value="ANTI-SIGMA-F FACTOR RSBW-RELATED"/>
    <property type="match status" value="1"/>
</dbReference>
<keyword evidence="1" id="KW-0723">Serine/threonine-protein kinase</keyword>
<feature type="compositionally biased region" description="Low complexity" evidence="2">
    <location>
        <begin position="11"/>
        <end position="22"/>
    </location>
</feature>
<keyword evidence="1" id="KW-0418">Kinase</keyword>
<evidence type="ECO:0000256" key="2">
    <source>
        <dbReference type="SAM" id="MobiDB-lite"/>
    </source>
</evidence>
<dbReference type="Proteomes" id="UP000619355">
    <property type="component" value="Unassembled WGS sequence"/>
</dbReference>
<evidence type="ECO:0000313" key="5">
    <source>
        <dbReference type="Proteomes" id="UP000619355"/>
    </source>
</evidence>
<comment type="caution">
    <text evidence="4">The sequence shown here is derived from an EMBL/GenBank/DDBJ whole genome shotgun (WGS) entry which is preliminary data.</text>
</comment>
<feature type="region of interest" description="Disordered" evidence="2">
    <location>
        <begin position="1"/>
        <end position="27"/>
    </location>
</feature>
<keyword evidence="1" id="KW-0808">Transferase</keyword>
<proteinExistence type="predicted"/>
<keyword evidence="5" id="KW-1185">Reference proteome</keyword>
<dbReference type="CDD" id="cd16936">
    <property type="entry name" value="HATPase_RsbW-like"/>
    <property type="match status" value="1"/>
</dbReference>
<dbReference type="RefSeq" id="WP_189977731.1">
    <property type="nucleotide sequence ID" value="NZ_BNBF01000001.1"/>
</dbReference>
<dbReference type="InterPro" id="IPR036890">
    <property type="entry name" value="HATPase_C_sf"/>
</dbReference>
<dbReference type="SUPFAM" id="SSF55874">
    <property type="entry name" value="ATPase domain of HSP90 chaperone/DNA topoisomerase II/histidine kinase"/>
    <property type="match status" value="1"/>
</dbReference>
<feature type="region of interest" description="Disordered" evidence="2">
    <location>
        <begin position="134"/>
        <end position="155"/>
    </location>
</feature>
<reference evidence="5" key="1">
    <citation type="journal article" date="2019" name="Int. J. Syst. Evol. Microbiol.">
        <title>The Global Catalogue of Microorganisms (GCM) 10K type strain sequencing project: providing services to taxonomists for standard genome sequencing and annotation.</title>
        <authorList>
            <consortium name="The Broad Institute Genomics Platform"/>
            <consortium name="The Broad Institute Genome Sequencing Center for Infectious Disease"/>
            <person name="Wu L."/>
            <person name="Ma J."/>
        </authorList>
    </citation>
    <scope>NUCLEOTIDE SEQUENCE [LARGE SCALE GENOMIC DNA]</scope>
    <source>
        <strain evidence="5">JCM 4253</strain>
    </source>
</reference>
<dbReference type="PANTHER" id="PTHR35526:SF3">
    <property type="entry name" value="ANTI-SIGMA-F FACTOR RSBW"/>
    <property type="match status" value="1"/>
</dbReference>
<organism evidence="4 5">
    <name type="scientific">Streptomyces capoamus</name>
    <dbReference type="NCBI Taxonomy" id="68183"/>
    <lineage>
        <taxon>Bacteria</taxon>
        <taxon>Bacillati</taxon>
        <taxon>Actinomycetota</taxon>
        <taxon>Actinomycetes</taxon>
        <taxon>Kitasatosporales</taxon>
        <taxon>Streptomycetaceae</taxon>
        <taxon>Streptomyces</taxon>
    </lineage>
</organism>
<evidence type="ECO:0000259" key="3">
    <source>
        <dbReference type="Pfam" id="PF13581"/>
    </source>
</evidence>
<dbReference type="Gene3D" id="3.30.565.10">
    <property type="entry name" value="Histidine kinase-like ATPase, C-terminal domain"/>
    <property type="match status" value="1"/>
</dbReference>
<dbReference type="InterPro" id="IPR003594">
    <property type="entry name" value="HATPase_dom"/>
</dbReference>
<dbReference type="EMBL" id="BNBF01000001">
    <property type="protein sequence ID" value="GHG34655.1"/>
    <property type="molecule type" value="Genomic_DNA"/>
</dbReference>
<accession>A0A919BYX8</accession>
<feature type="region of interest" description="Disordered" evidence="2">
    <location>
        <begin position="91"/>
        <end position="116"/>
    </location>
</feature>
<protein>
    <recommendedName>
        <fullName evidence="3">Histidine kinase/HSP90-like ATPase domain-containing protein</fullName>
    </recommendedName>
</protein>
<dbReference type="GO" id="GO:0004674">
    <property type="term" value="F:protein serine/threonine kinase activity"/>
    <property type="evidence" value="ECO:0007669"/>
    <property type="project" value="UniProtKB-KW"/>
</dbReference>
<dbReference type="InterPro" id="IPR050267">
    <property type="entry name" value="Anti-sigma-factor_SerPK"/>
</dbReference>